<dbReference type="AlphaFoldDB" id="A0A9D2H4I4"/>
<keyword evidence="2" id="KW-0813">Transport</keyword>
<comment type="similarity">
    <text evidence="1">Belongs to the bacterial solute-binding protein 5 family.</text>
</comment>
<evidence type="ECO:0000259" key="5">
    <source>
        <dbReference type="Pfam" id="PF00496"/>
    </source>
</evidence>
<evidence type="ECO:0000256" key="3">
    <source>
        <dbReference type="ARBA" id="ARBA00022729"/>
    </source>
</evidence>
<dbReference type="SUPFAM" id="SSF53850">
    <property type="entry name" value="Periplasmic binding protein-like II"/>
    <property type="match status" value="1"/>
</dbReference>
<sequence length="544" mass="58695">MSRFVRRTTGAVVLAVAATAVAACASNTSASAPSAGGAGGEPSYGGTLTFLESQVPTCFYAGGSGFYPVATILNQVADKLTYQDPETREISPWLATDWTVNDDATEYTFTLREDVTFSDGSPLDAETVALNFDHLGLGDDELGLAAQEFISNYVGSEAVDENTVTFTFSEPSPGFLQATSVVGAAIVSKETAQLPYEQQCQLENLVGTGPFTVGDIVPEQQYALEVRDDYDWAPQESEHQGRAYVDAIQIVVTPESNVRTGALTSGQAHAIRDVAVYDVPSLESSGDEVHFAPTNGVNPQFALRWDNPLLADVNVRRALLKATDTEAIVKSIYQDRFTPATSVLSEGATGYVDLSDRLAYDPETAQQLLDDAGWVPGDDGIREKDGERLALTTWTSAVFPLNQELDELVADQWAEVGVELNIDTPDAATSTAGQHDPDQLPVAITHVGRVDPDVLKSNFHSASARNALVSDDDELDALLDEISALPTDDERYAKAAQTQEYLIDNAYTIPLYELPQTYATSAATHGLTWEPVGRVRLYDTWLTQ</sequence>
<dbReference type="InterPro" id="IPR039424">
    <property type="entry name" value="SBP_5"/>
</dbReference>
<keyword evidence="3 4" id="KW-0732">Signal</keyword>
<dbReference type="PROSITE" id="PS51257">
    <property type="entry name" value="PROKAR_LIPOPROTEIN"/>
    <property type="match status" value="1"/>
</dbReference>
<dbReference type="Pfam" id="PF00496">
    <property type="entry name" value="SBP_bac_5"/>
    <property type="match status" value="1"/>
</dbReference>
<dbReference type="GO" id="GO:1904680">
    <property type="term" value="F:peptide transmembrane transporter activity"/>
    <property type="evidence" value="ECO:0007669"/>
    <property type="project" value="TreeGrafter"/>
</dbReference>
<dbReference type="InterPro" id="IPR023920">
    <property type="entry name" value="ABC_transptr_sub-bd_KPN01854"/>
</dbReference>
<dbReference type="Gene3D" id="3.10.105.10">
    <property type="entry name" value="Dipeptide-binding Protein, Domain 3"/>
    <property type="match status" value="1"/>
</dbReference>
<accession>A0A9D2H4I4</accession>
<comment type="caution">
    <text evidence="6">The sequence shown here is derived from an EMBL/GenBank/DDBJ whole genome shotgun (WGS) entry which is preliminary data.</text>
</comment>
<reference evidence="6" key="1">
    <citation type="journal article" date="2021" name="PeerJ">
        <title>Extensive microbial diversity within the chicken gut microbiome revealed by metagenomics and culture.</title>
        <authorList>
            <person name="Gilroy R."/>
            <person name="Ravi A."/>
            <person name="Getino M."/>
            <person name="Pursley I."/>
            <person name="Horton D.L."/>
            <person name="Alikhan N.F."/>
            <person name="Baker D."/>
            <person name="Gharbi K."/>
            <person name="Hall N."/>
            <person name="Watson M."/>
            <person name="Adriaenssens E.M."/>
            <person name="Foster-Nyarko E."/>
            <person name="Jarju S."/>
            <person name="Secka A."/>
            <person name="Antonio M."/>
            <person name="Oren A."/>
            <person name="Chaudhuri R.R."/>
            <person name="La Ragione R."/>
            <person name="Hildebrand F."/>
            <person name="Pallen M.J."/>
        </authorList>
    </citation>
    <scope>NUCLEOTIDE SEQUENCE</scope>
    <source>
        <strain evidence="6">ChiHjej8B7-3636</strain>
    </source>
</reference>
<dbReference type="PANTHER" id="PTHR30290">
    <property type="entry name" value="PERIPLASMIC BINDING COMPONENT OF ABC TRANSPORTER"/>
    <property type="match status" value="1"/>
</dbReference>
<evidence type="ECO:0000313" key="6">
    <source>
        <dbReference type="EMBL" id="HJA04418.1"/>
    </source>
</evidence>
<evidence type="ECO:0000256" key="1">
    <source>
        <dbReference type="ARBA" id="ARBA00005695"/>
    </source>
</evidence>
<dbReference type="EMBL" id="DXAM01000085">
    <property type="protein sequence ID" value="HJA04418.1"/>
    <property type="molecule type" value="Genomic_DNA"/>
</dbReference>
<feature type="chain" id="PRO_5038519101" evidence="4">
    <location>
        <begin position="26"/>
        <end position="544"/>
    </location>
</feature>
<dbReference type="GO" id="GO:0042597">
    <property type="term" value="C:periplasmic space"/>
    <property type="evidence" value="ECO:0007669"/>
    <property type="project" value="UniProtKB-ARBA"/>
</dbReference>
<reference evidence="6" key="2">
    <citation type="submission" date="2021-04" db="EMBL/GenBank/DDBJ databases">
        <authorList>
            <person name="Gilroy R."/>
        </authorList>
    </citation>
    <scope>NUCLEOTIDE SEQUENCE</scope>
    <source>
        <strain evidence="6">ChiHjej8B7-3636</strain>
    </source>
</reference>
<dbReference type="PANTHER" id="PTHR30290:SF9">
    <property type="entry name" value="OLIGOPEPTIDE-BINDING PROTEIN APPA"/>
    <property type="match status" value="1"/>
</dbReference>
<feature type="domain" description="Solute-binding protein family 5" evidence="5">
    <location>
        <begin position="89"/>
        <end position="445"/>
    </location>
</feature>
<dbReference type="NCBIfam" id="TIGR04028">
    <property type="entry name" value="SBP_KPN_01854"/>
    <property type="match status" value="1"/>
</dbReference>
<dbReference type="Proteomes" id="UP000824220">
    <property type="component" value="Unassembled WGS sequence"/>
</dbReference>
<dbReference type="InterPro" id="IPR030678">
    <property type="entry name" value="Peptide/Ni-bd"/>
</dbReference>
<gene>
    <name evidence="6" type="ORF">H9800_06100</name>
</gene>
<protein>
    <submittedName>
        <fullName evidence="6">TIGR04028 family ABC transporter substrate-binding protein</fullName>
    </submittedName>
</protein>
<dbReference type="PIRSF" id="PIRSF002741">
    <property type="entry name" value="MppA"/>
    <property type="match status" value="1"/>
</dbReference>
<evidence type="ECO:0000256" key="4">
    <source>
        <dbReference type="SAM" id="SignalP"/>
    </source>
</evidence>
<organism evidence="6 7">
    <name type="scientific">Candidatus Microbacterium stercoravium</name>
    <dbReference type="NCBI Taxonomy" id="2838697"/>
    <lineage>
        <taxon>Bacteria</taxon>
        <taxon>Bacillati</taxon>
        <taxon>Actinomycetota</taxon>
        <taxon>Actinomycetes</taxon>
        <taxon>Micrococcales</taxon>
        <taxon>Microbacteriaceae</taxon>
        <taxon>Microbacterium</taxon>
    </lineage>
</organism>
<evidence type="ECO:0000256" key="2">
    <source>
        <dbReference type="ARBA" id="ARBA00022448"/>
    </source>
</evidence>
<dbReference type="CDD" id="cd08492">
    <property type="entry name" value="PBP2_NikA_DppA_OppA_like_15"/>
    <property type="match status" value="1"/>
</dbReference>
<dbReference type="GO" id="GO:0043190">
    <property type="term" value="C:ATP-binding cassette (ABC) transporter complex"/>
    <property type="evidence" value="ECO:0007669"/>
    <property type="project" value="InterPro"/>
</dbReference>
<dbReference type="GO" id="GO:0015833">
    <property type="term" value="P:peptide transport"/>
    <property type="evidence" value="ECO:0007669"/>
    <property type="project" value="TreeGrafter"/>
</dbReference>
<proteinExistence type="inferred from homology"/>
<feature type="signal peptide" evidence="4">
    <location>
        <begin position="1"/>
        <end position="25"/>
    </location>
</feature>
<dbReference type="InterPro" id="IPR000914">
    <property type="entry name" value="SBP_5_dom"/>
</dbReference>
<evidence type="ECO:0000313" key="7">
    <source>
        <dbReference type="Proteomes" id="UP000824220"/>
    </source>
</evidence>
<dbReference type="Gene3D" id="3.40.190.10">
    <property type="entry name" value="Periplasmic binding protein-like II"/>
    <property type="match status" value="1"/>
</dbReference>
<name>A0A9D2H4I4_9MICO</name>